<dbReference type="PANTHER" id="PTHR44329:SF289">
    <property type="entry name" value="SERINE_THREONINE-PROTEIN KINASE VIK"/>
    <property type="match status" value="1"/>
</dbReference>
<dbReference type="Proteomes" id="UP000075714">
    <property type="component" value="Unassembled WGS sequence"/>
</dbReference>
<dbReference type="InterPro" id="IPR011009">
    <property type="entry name" value="Kinase-like_dom_sf"/>
</dbReference>
<dbReference type="GO" id="GO:0005524">
    <property type="term" value="F:ATP binding"/>
    <property type="evidence" value="ECO:0007669"/>
    <property type="project" value="UniProtKB-UniRule"/>
</dbReference>
<feature type="binding site" evidence="1">
    <location>
        <position position="23"/>
    </location>
    <ligand>
        <name>ATP</name>
        <dbReference type="ChEBI" id="CHEBI:30616"/>
    </ligand>
</feature>
<keyword evidence="5" id="KW-1185">Reference proteome</keyword>
<organism evidence="4 5">
    <name type="scientific">Gonium pectorale</name>
    <name type="common">Green alga</name>
    <dbReference type="NCBI Taxonomy" id="33097"/>
    <lineage>
        <taxon>Eukaryota</taxon>
        <taxon>Viridiplantae</taxon>
        <taxon>Chlorophyta</taxon>
        <taxon>core chlorophytes</taxon>
        <taxon>Chlorophyceae</taxon>
        <taxon>CS clade</taxon>
        <taxon>Chlamydomonadales</taxon>
        <taxon>Volvocaceae</taxon>
        <taxon>Gonium</taxon>
    </lineage>
</organism>
<evidence type="ECO:0000313" key="5">
    <source>
        <dbReference type="Proteomes" id="UP000075714"/>
    </source>
</evidence>
<accession>A0A150GEG1</accession>
<dbReference type="InterPro" id="IPR051681">
    <property type="entry name" value="Ser/Thr_Kinases-Pseudokinases"/>
</dbReference>
<keyword evidence="1" id="KW-0547">Nucleotide-binding</keyword>
<feature type="compositionally biased region" description="Gly residues" evidence="2">
    <location>
        <begin position="427"/>
        <end position="444"/>
    </location>
</feature>
<dbReference type="InterPro" id="IPR001245">
    <property type="entry name" value="Ser-Thr/Tyr_kinase_cat_dom"/>
</dbReference>
<feature type="region of interest" description="Disordered" evidence="2">
    <location>
        <begin position="137"/>
        <end position="175"/>
    </location>
</feature>
<dbReference type="OrthoDB" id="537072at2759"/>
<feature type="region of interest" description="Disordered" evidence="2">
    <location>
        <begin position="352"/>
        <end position="403"/>
    </location>
</feature>
<feature type="region of interest" description="Disordered" evidence="2">
    <location>
        <begin position="267"/>
        <end position="315"/>
    </location>
</feature>
<evidence type="ECO:0000256" key="1">
    <source>
        <dbReference type="PROSITE-ProRule" id="PRU10141"/>
    </source>
</evidence>
<dbReference type="InterPro" id="IPR017441">
    <property type="entry name" value="Protein_kinase_ATP_BS"/>
</dbReference>
<gene>
    <name evidence="4" type="ORF">GPECTOR_31g327</name>
</gene>
<feature type="region of interest" description="Disordered" evidence="2">
    <location>
        <begin position="423"/>
        <end position="513"/>
    </location>
</feature>
<protein>
    <recommendedName>
        <fullName evidence="3">Protein kinase domain-containing protein</fullName>
    </recommendedName>
</protein>
<dbReference type="InterPro" id="IPR000719">
    <property type="entry name" value="Prot_kinase_dom"/>
</dbReference>
<dbReference type="SUPFAM" id="SSF56112">
    <property type="entry name" value="Protein kinase-like (PK-like)"/>
    <property type="match status" value="2"/>
</dbReference>
<dbReference type="EMBL" id="LSYV01000032">
    <property type="protein sequence ID" value="KXZ47965.1"/>
    <property type="molecule type" value="Genomic_DNA"/>
</dbReference>
<feature type="region of interest" description="Disordered" evidence="2">
    <location>
        <begin position="571"/>
        <end position="630"/>
    </location>
</feature>
<feature type="compositionally biased region" description="Basic residues" evidence="2">
    <location>
        <begin position="484"/>
        <end position="493"/>
    </location>
</feature>
<evidence type="ECO:0000313" key="4">
    <source>
        <dbReference type="EMBL" id="KXZ47965.1"/>
    </source>
</evidence>
<dbReference type="PANTHER" id="PTHR44329">
    <property type="entry name" value="SERINE/THREONINE-PROTEIN KINASE TNNI3K-RELATED"/>
    <property type="match status" value="1"/>
</dbReference>
<dbReference type="Gene3D" id="1.10.510.10">
    <property type="entry name" value="Transferase(Phosphotransferase) domain 1"/>
    <property type="match status" value="2"/>
</dbReference>
<dbReference type="Pfam" id="PF00069">
    <property type="entry name" value="Pkinase"/>
    <property type="match status" value="1"/>
</dbReference>
<proteinExistence type="predicted"/>
<name>A0A150GEG1_GONPE</name>
<reference evidence="5" key="1">
    <citation type="journal article" date="2016" name="Nat. Commun.">
        <title>The Gonium pectorale genome demonstrates co-option of cell cycle regulation during the evolution of multicellularity.</title>
        <authorList>
            <person name="Hanschen E.R."/>
            <person name="Marriage T.N."/>
            <person name="Ferris P.J."/>
            <person name="Hamaji T."/>
            <person name="Toyoda A."/>
            <person name="Fujiyama A."/>
            <person name="Neme R."/>
            <person name="Noguchi H."/>
            <person name="Minakuchi Y."/>
            <person name="Suzuki M."/>
            <person name="Kawai-Toyooka H."/>
            <person name="Smith D.R."/>
            <person name="Sparks H."/>
            <person name="Anderson J."/>
            <person name="Bakaric R."/>
            <person name="Luria V."/>
            <person name="Karger A."/>
            <person name="Kirschner M.W."/>
            <person name="Durand P.M."/>
            <person name="Michod R.E."/>
            <person name="Nozaki H."/>
            <person name="Olson B.J."/>
        </authorList>
    </citation>
    <scope>NUCLEOTIDE SEQUENCE [LARGE SCALE GENOMIC DNA]</scope>
    <source>
        <strain evidence="5">NIES-2863</strain>
    </source>
</reference>
<dbReference type="PROSITE" id="PS00107">
    <property type="entry name" value="PROTEIN_KINASE_ATP"/>
    <property type="match status" value="1"/>
</dbReference>
<comment type="caution">
    <text evidence="4">The sequence shown here is derived from an EMBL/GenBank/DDBJ whole genome shotgun (WGS) entry which is preliminary data.</text>
</comment>
<feature type="compositionally biased region" description="Gly residues" evidence="2">
    <location>
        <begin position="269"/>
        <end position="282"/>
    </location>
</feature>
<feature type="compositionally biased region" description="Gly residues" evidence="2">
    <location>
        <begin position="361"/>
        <end position="371"/>
    </location>
</feature>
<feature type="domain" description="Protein kinase" evidence="3">
    <location>
        <begin position="1"/>
        <end position="768"/>
    </location>
</feature>
<dbReference type="STRING" id="33097.A0A150GEG1"/>
<dbReference type="AlphaFoldDB" id="A0A150GEG1"/>
<sequence length="787" mass="79338">MIGKGGFAAVFLGTYKGQEVAVKVILAEHVSEESVQVKLLLREGQYMSRVTHKNIVKCHAVCQLPADFPGIEAMGHRSSTWALVLEYIGGGSLASLLMRQMAQTRRAYSDYEAYCWVRDVAEALCYLHNAPRPALDGKNPMLRRRSMSPAEGLGRSSLRSGGSGVGPGPGLGRVSMSPSLAAPSVSTYYNDANHEPGKIFYLLDELPAVTVAALPQPGPSGSRRPSYSEAAADPAAAAAAGGASSGLTSPTAAAGLGAVSSRNASFDTAGGGGGLPWSGGSGRTPPVRSPYGSSNGMLAPPSLPPPGGLVPLNEEASYHGNTAGYAAMLQAQQQARRAAAAARAAAASSVAATTPAAPLGGSLGGGGGSGRLGTTQSLPGSTHGSAAGGASGRGSPYDSPAVSGRWQVDDAAVASGGVKLRIVGGDEAPGGSGTGSRAGSGAGTAAGTPVPGSSGTHHHLPGSGHENHHHHHTPPASAPPHAHPAAHHAHAHPRPNQLEPLKHSSGGVAGGGGGGDATIASAAASRLLGVPVVSSAAAATAAAHAVPVPGKDGSLVRMSVTTAAKALADPAAEVAAAEHGPHHSAPKKQDSSGSMNSGGGGGSTTNGHANGNSQNSNGHHHGNGNGHKSLGTMSVSALLQGRYEQDFQWVWRLTGQTGSCMYMAPEVFRNLPYNEKVDVFSFGVLLYEVFSRTLSLIAGLNLRELRLKGQDTPEGYAAYVADGYRPHRPQSMPEPLYELIAACWADDPLARPTMADVVDSLAALQEAFAPAAGGRGASVPACGCAIS</sequence>
<evidence type="ECO:0000259" key="3">
    <source>
        <dbReference type="PROSITE" id="PS50011"/>
    </source>
</evidence>
<feature type="compositionally biased region" description="Low complexity" evidence="2">
    <location>
        <begin position="605"/>
        <end position="617"/>
    </location>
</feature>
<evidence type="ECO:0000256" key="2">
    <source>
        <dbReference type="SAM" id="MobiDB-lite"/>
    </source>
</evidence>
<feature type="compositionally biased region" description="Gly residues" evidence="2">
    <location>
        <begin position="161"/>
        <end position="171"/>
    </location>
</feature>
<dbReference type="GO" id="GO:0004674">
    <property type="term" value="F:protein serine/threonine kinase activity"/>
    <property type="evidence" value="ECO:0007669"/>
    <property type="project" value="TreeGrafter"/>
</dbReference>
<keyword evidence="1" id="KW-0067">ATP-binding</keyword>
<dbReference type="PROSITE" id="PS50011">
    <property type="entry name" value="PROTEIN_KINASE_DOM"/>
    <property type="match status" value="1"/>
</dbReference>
<dbReference type="Pfam" id="PF07714">
    <property type="entry name" value="PK_Tyr_Ser-Thr"/>
    <property type="match status" value="1"/>
</dbReference>